<evidence type="ECO:0000256" key="1">
    <source>
        <dbReference type="ARBA" id="ARBA00004141"/>
    </source>
</evidence>
<evidence type="ECO:0000259" key="6">
    <source>
        <dbReference type="Pfam" id="PF01061"/>
    </source>
</evidence>
<accession>A0A7W7T4Z2</accession>
<dbReference type="GO" id="GO:0016020">
    <property type="term" value="C:membrane"/>
    <property type="evidence" value="ECO:0007669"/>
    <property type="project" value="UniProtKB-SubCell"/>
</dbReference>
<keyword evidence="8" id="KW-1185">Reference proteome</keyword>
<dbReference type="PANTHER" id="PTHR43027">
    <property type="entry name" value="DOXORUBICIN RESISTANCE ABC TRANSPORTER PERMEASE PROTEIN DRRC-RELATED"/>
    <property type="match status" value="1"/>
</dbReference>
<keyword evidence="3 5" id="KW-1133">Transmembrane helix</keyword>
<organism evidence="7 8">
    <name type="scientific">Saccharothrix violaceirubra</name>
    <dbReference type="NCBI Taxonomy" id="413306"/>
    <lineage>
        <taxon>Bacteria</taxon>
        <taxon>Bacillati</taxon>
        <taxon>Actinomycetota</taxon>
        <taxon>Actinomycetes</taxon>
        <taxon>Pseudonocardiales</taxon>
        <taxon>Pseudonocardiaceae</taxon>
        <taxon>Saccharothrix</taxon>
    </lineage>
</organism>
<evidence type="ECO:0000256" key="4">
    <source>
        <dbReference type="ARBA" id="ARBA00023136"/>
    </source>
</evidence>
<feature type="transmembrane region" description="Helical" evidence="5">
    <location>
        <begin position="19"/>
        <end position="39"/>
    </location>
</feature>
<evidence type="ECO:0000256" key="2">
    <source>
        <dbReference type="ARBA" id="ARBA00022692"/>
    </source>
</evidence>
<dbReference type="Pfam" id="PF01061">
    <property type="entry name" value="ABC2_membrane"/>
    <property type="match status" value="1"/>
</dbReference>
<evidence type="ECO:0000313" key="8">
    <source>
        <dbReference type="Proteomes" id="UP000542674"/>
    </source>
</evidence>
<dbReference type="RefSeq" id="WP_184670866.1">
    <property type="nucleotide sequence ID" value="NZ_BAABAI010000022.1"/>
</dbReference>
<comment type="caution">
    <text evidence="7">The sequence shown here is derived from an EMBL/GenBank/DDBJ whole genome shotgun (WGS) entry which is preliminary data.</text>
</comment>
<dbReference type="InterPro" id="IPR013525">
    <property type="entry name" value="ABC2_TM"/>
</dbReference>
<dbReference type="PANTHER" id="PTHR43027:SF2">
    <property type="entry name" value="TRANSPORT PERMEASE PROTEIN"/>
    <property type="match status" value="1"/>
</dbReference>
<keyword evidence="2 5" id="KW-0812">Transmembrane</keyword>
<protein>
    <submittedName>
        <fullName evidence="7">ABC-2 type transport system permease protein</fullName>
    </submittedName>
</protein>
<feature type="transmembrane region" description="Helical" evidence="5">
    <location>
        <begin position="103"/>
        <end position="125"/>
    </location>
</feature>
<feature type="transmembrane region" description="Helical" evidence="5">
    <location>
        <begin position="137"/>
        <end position="158"/>
    </location>
</feature>
<proteinExistence type="predicted"/>
<keyword evidence="4 5" id="KW-0472">Membrane</keyword>
<evidence type="ECO:0000256" key="3">
    <source>
        <dbReference type="ARBA" id="ARBA00022989"/>
    </source>
</evidence>
<dbReference type="Proteomes" id="UP000542674">
    <property type="component" value="Unassembled WGS sequence"/>
</dbReference>
<sequence>MKTIIKTEWTLFLREPATVVFAVLFPSLLLVVLGAIPALRQPQPDFGNLRFIDSYAGSLVVITMAFLGLNRLPATVAGYRENGVLRRMSTTPVHPGRLLVAQLAVNLIAGAAAFALVLATGRLVFGIELPRHPVSFVLVLLVGLLTLSALGLLIAAWAPNARVAGGLATVLFLVVMFFGGVYLPRFMLPEVLVVIGDHLPPAVGAIQSAWLGTGPSLVQTGITAVIGVLAGTVAARSFRWE</sequence>
<comment type="subcellular location">
    <subcellularLocation>
        <location evidence="1">Membrane</location>
        <topology evidence="1">Multi-pass membrane protein</topology>
    </subcellularLocation>
</comment>
<dbReference type="AlphaFoldDB" id="A0A7W7T4Z2"/>
<feature type="transmembrane region" description="Helical" evidence="5">
    <location>
        <begin position="51"/>
        <end position="69"/>
    </location>
</feature>
<dbReference type="GO" id="GO:0140359">
    <property type="term" value="F:ABC-type transporter activity"/>
    <property type="evidence" value="ECO:0007669"/>
    <property type="project" value="InterPro"/>
</dbReference>
<evidence type="ECO:0000313" key="7">
    <source>
        <dbReference type="EMBL" id="MBB4966688.1"/>
    </source>
</evidence>
<gene>
    <name evidence="7" type="ORF">F4559_004047</name>
</gene>
<feature type="domain" description="ABC-2 type transporter transmembrane" evidence="6">
    <location>
        <begin position="2"/>
        <end position="194"/>
    </location>
</feature>
<reference evidence="7 8" key="1">
    <citation type="submission" date="2020-08" db="EMBL/GenBank/DDBJ databases">
        <title>Sequencing the genomes of 1000 actinobacteria strains.</title>
        <authorList>
            <person name="Klenk H.-P."/>
        </authorList>
    </citation>
    <scope>NUCLEOTIDE SEQUENCE [LARGE SCALE GENOMIC DNA]</scope>
    <source>
        <strain evidence="7 8">DSM 45084</strain>
    </source>
</reference>
<name>A0A7W7T4Z2_9PSEU</name>
<evidence type="ECO:0000256" key="5">
    <source>
        <dbReference type="SAM" id="Phobius"/>
    </source>
</evidence>
<dbReference type="EMBL" id="JACHJS010000001">
    <property type="protein sequence ID" value="MBB4966688.1"/>
    <property type="molecule type" value="Genomic_DNA"/>
</dbReference>
<dbReference type="InterPro" id="IPR052902">
    <property type="entry name" value="ABC-2_transporter"/>
</dbReference>
<feature type="transmembrane region" description="Helical" evidence="5">
    <location>
        <begin position="164"/>
        <end position="184"/>
    </location>
</feature>
<feature type="transmembrane region" description="Helical" evidence="5">
    <location>
        <begin position="217"/>
        <end position="235"/>
    </location>
</feature>